<dbReference type="EMBL" id="JACJFM010000005">
    <property type="protein sequence ID" value="MBB1486077.1"/>
    <property type="molecule type" value="Genomic_DNA"/>
</dbReference>
<dbReference type="PROSITE" id="PS50206">
    <property type="entry name" value="RHODANESE_3"/>
    <property type="match status" value="1"/>
</dbReference>
<dbReference type="Pfam" id="PF00581">
    <property type="entry name" value="Rhodanese"/>
    <property type="match status" value="1"/>
</dbReference>
<name>A0A839INM8_9GAMM</name>
<dbReference type="InterPro" id="IPR001307">
    <property type="entry name" value="Thiosulphate_STrfase_CS"/>
</dbReference>
<dbReference type="PANTHER" id="PTHR43031">
    <property type="entry name" value="FAD-DEPENDENT OXIDOREDUCTASE"/>
    <property type="match status" value="1"/>
</dbReference>
<dbReference type="SMART" id="SM00450">
    <property type="entry name" value="RHOD"/>
    <property type="match status" value="1"/>
</dbReference>
<dbReference type="InterPro" id="IPR050229">
    <property type="entry name" value="GlpE_sulfurtransferase"/>
</dbReference>
<dbReference type="CDD" id="cd00158">
    <property type="entry name" value="RHOD"/>
    <property type="match status" value="1"/>
</dbReference>
<reference evidence="2 3" key="1">
    <citation type="submission" date="2020-08" db="EMBL/GenBank/DDBJ databases">
        <title>Oceanospirillum sp. nov. isolated from marine sediment.</title>
        <authorList>
            <person name="Ji X."/>
        </authorList>
    </citation>
    <scope>NUCLEOTIDE SEQUENCE [LARGE SCALE GENOMIC DNA]</scope>
    <source>
        <strain evidence="2 3">D5</strain>
    </source>
</reference>
<evidence type="ECO:0000313" key="3">
    <source>
        <dbReference type="Proteomes" id="UP000565262"/>
    </source>
</evidence>
<dbReference type="Gene3D" id="3.40.250.10">
    <property type="entry name" value="Rhodanese-like domain"/>
    <property type="match status" value="1"/>
</dbReference>
<gene>
    <name evidence="2" type="ORF">H4O21_05605</name>
</gene>
<dbReference type="PROSITE" id="PS00380">
    <property type="entry name" value="RHODANESE_1"/>
    <property type="match status" value="1"/>
</dbReference>
<dbReference type="SUPFAM" id="SSF52821">
    <property type="entry name" value="Rhodanese/Cell cycle control phosphatase"/>
    <property type="match status" value="1"/>
</dbReference>
<comment type="caution">
    <text evidence="2">The sequence shown here is derived from an EMBL/GenBank/DDBJ whole genome shotgun (WGS) entry which is preliminary data.</text>
</comment>
<dbReference type="InterPro" id="IPR036873">
    <property type="entry name" value="Rhodanese-like_dom_sf"/>
</dbReference>
<organism evidence="2 3">
    <name type="scientific">Oceanospirillum sediminis</name>
    <dbReference type="NCBI Taxonomy" id="2760088"/>
    <lineage>
        <taxon>Bacteria</taxon>
        <taxon>Pseudomonadati</taxon>
        <taxon>Pseudomonadota</taxon>
        <taxon>Gammaproteobacteria</taxon>
        <taxon>Oceanospirillales</taxon>
        <taxon>Oceanospirillaceae</taxon>
        <taxon>Oceanospirillum</taxon>
    </lineage>
</organism>
<dbReference type="GO" id="GO:0004792">
    <property type="term" value="F:thiosulfate-cyanide sulfurtransferase activity"/>
    <property type="evidence" value="ECO:0007669"/>
    <property type="project" value="InterPro"/>
</dbReference>
<accession>A0A839INM8</accession>
<proteinExistence type="predicted"/>
<evidence type="ECO:0000313" key="2">
    <source>
        <dbReference type="EMBL" id="MBB1486077.1"/>
    </source>
</evidence>
<dbReference type="InterPro" id="IPR001763">
    <property type="entry name" value="Rhodanese-like_dom"/>
</dbReference>
<keyword evidence="3" id="KW-1185">Reference proteome</keyword>
<feature type="domain" description="Rhodanese" evidence="1">
    <location>
        <begin position="28"/>
        <end position="120"/>
    </location>
</feature>
<protein>
    <submittedName>
        <fullName evidence="2">Rhodanese-like domain-containing protein</fullName>
    </submittedName>
</protein>
<dbReference type="RefSeq" id="WP_182807860.1">
    <property type="nucleotide sequence ID" value="NZ_JACJFM010000005.1"/>
</dbReference>
<evidence type="ECO:0000259" key="1">
    <source>
        <dbReference type="PROSITE" id="PS50206"/>
    </source>
</evidence>
<dbReference type="PANTHER" id="PTHR43031:SF16">
    <property type="entry name" value="OXIDOREDUCTASE"/>
    <property type="match status" value="1"/>
</dbReference>
<dbReference type="Proteomes" id="UP000565262">
    <property type="component" value="Unassembled WGS sequence"/>
</dbReference>
<dbReference type="AlphaFoldDB" id="A0A839INM8"/>
<sequence length="126" mass="13856">MPMTTQDFVSLAKQEIQECNTAQASDRIENGALVLDVREPQEYMIGHIPGAIELPRGVIEFKAEAHPELQDKTREVLVYCQAGGRGALATHTLQLMGYTNVTNILGGFASWTEGGHKTEKAPSEWD</sequence>